<feature type="signal peptide" evidence="1">
    <location>
        <begin position="1"/>
        <end position="18"/>
    </location>
</feature>
<organism evidence="2 3">
    <name type="scientific">Rohdeia mirabilis</name>
    <dbReference type="NCBI Taxonomy" id="2528008"/>
    <lineage>
        <taxon>Bacteria</taxon>
        <taxon>Pseudomonadati</taxon>
        <taxon>Planctomycetota</taxon>
        <taxon>Planctomycetia</taxon>
        <taxon>Planctomycetia incertae sedis</taxon>
        <taxon>Rohdeia</taxon>
    </lineage>
</organism>
<keyword evidence="3" id="KW-1185">Reference proteome</keyword>
<evidence type="ECO:0000256" key="1">
    <source>
        <dbReference type="SAM" id="SignalP"/>
    </source>
</evidence>
<gene>
    <name evidence="2" type="ORF">Pla163_37470</name>
</gene>
<dbReference type="OrthoDB" id="277618at2"/>
<evidence type="ECO:0000313" key="3">
    <source>
        <dbReference type="Proteomes" id="UP000319342"/>
    </source>
</evidence>
<dbReference type="RefSeq" id="WP_145192129.1">
    <property type="nucleotide sequence ID" value="NZ_CP036290.1"/>
</dbReference>
<accession>A0A518D556</accession>
<protein>
    <submittedName>
        <fullName evidence="2">Uncharacterized protein</fullName>
    </submittedName>
</protein>
<dbReference type="EMBL" id="CP036290">
    <property type="protein sequence ID" value="QDU86596.1"/>
    <property type="molecule type" value="Genomic_DNA"/>
</dbReference>
<name>A0A518D556_9BACT</name>
<sequence length="222" mass="24387" precursor="true">MSLSLRARLRSSAAPVLASCLFAAVAPVALHTFSVDETEEPPARYLLTVDGTTTTVFAERNFEIAVGGATYRGSIEPLPTRELTVDGYCFEYPVGMSFEHESEDGVTIWTLEGSETTAMVFRFDERFTLDEMAEIQEDGLGELGETDTSPASMKLGDHEVGGVRIRMEAGPFGLTSEVFPFEDAEDSHLWLILQDARESPDEPTDEFTAVQDVISESFRAVL</sequence>
<keyword evidence="1" id="KW-0732">Signal</keyword>
<dbReference type="AlphaFoldDB" id="A0A518D556"/>
<dbReference type="Proteomes" id="UP000319342">
    <property type="component" value="Chromosome"/>
</dbReference>
<proteinExistence type="predicted"/>
<reference evidence="2 3" key="1">
    <citation type="submission" date="2019-02" db="EMBL/GenBank/DDBJ databases">
        <title>Deep-cultivation of Planctomycetes and their phenomic and genomic characterization uncovers novel biology.</title>
        <authorList>
            <person name="Wiegand S."/>
            <person name="Jogler M."/>
            <person name="Boedeker C."/>
            <person name="Pinto D."/>
            <person name="Vollmers J."/>
            <person name="Rivas-Marin E."/>
            <person name="Kohn T."/>
            <person name="Peeters S.H."/>
            <person name="Heuer A."/>
            <person name="Rast P."/>
            <person name="Oberbeckmann S."/>
            <person name="Bunk B."/>
            <person name="Jeske O."/>
            <person name="Meyerdierks A."/>
            <person name="Storesund J.E."/>
            <person name="Kallscheuer N."/>
            <person name="Luecker S."/>
            <person name="Lage O.M."/>
            <person name="Pohl T."/>
            <person name="Merkel B.J."/>
            <person name="Hornburger P."/>
            <person name="Mueller R.-W."/>
            <person name="Bruemmer F."/>
            <person name="Labrenz M."/>
            <person name="Spormann A.M."/>
            <person name="Op den Camp H."/>
            <person name="Overmann J."/>
            <person name="Amann R."/>
            <person name="Jetten M.S.M."/>
            <person name="Mascher T."/>
            <person name="Medema M.H."/>
            <person name="Devos D.P."/>
            <person name="Kaster A.-K."/>
            <person name="Ovreas L."/>
            <person name="Rohde M."/>
            <person name="Galperin M.Y."/>
            <person name="Jogler C."/>
        </authorList>
    </citation>
    <scope>NUCLEOTIDE SEQUENCE [LARGE SCALE GENOMIC DNA]</scope>
    <source>
        <strain evidence="2 3">Pla163</strain>
    </source>
</reference>
<feature type="chain" id="PRO_5022079305" evidence="1">
    <location>
        <begin position="19"/>
        <end position="222"/>
    </location>
</feature>
<evidence type="ECO:0000313" key="2">
    <source>
        <dbReference type="EMBL" id="QDU86596.1"/>
    </source>
</evidence>